<organism evidence="3 4">
    <name type="scientific">Triparma retinervis</name>
    <dbReference type="NCBI Taxonomy" id="2557542"/>
    <lineage>
        <taxon>Eukaryota</taxon>
        <taxon>Sar</taxon>
        <taxon>Stramenopiles</taxon>
        <taxon>Ochrophyta</taxon>
        <taxon>Bolidophyceae</taxon>
        <taxon>Parmales</taxon>
        <taxon>Triparmaceae</taxon>
        <taxon>Triparma</taxon>
    </lineage>
</organism>
<sequence length="296" mass="32177">MKYSQLSDLAAALEDHDFCIVRQKVMLIEAMTGGVFEQRNTYTVFSPDKEELLVGKERSTFTNRCLCNPLHSLTVELSRGDKVLYTAERPGLCCAKPCLCCCACTDNCTDTMVLHEGLVTGTPGSLQAPSPILMIRQEKSCESPFNPALEVMPANGKGGFDSATHMIRGPACFGGCVELCCESKWDISVKGTSSSRGRIVKVTPKNLGDLAREMTTDADVYRLEFSDLEADAKAALLTSVLLVDYMFFEQDLGVCKPTHSNDGCGCSTTLFNWYCCGCICPCGCSTGNNDTKHVVD</sequence>
<comment type="caution">
    <text evidence="3">The sequence shown here is derived from an EMBL/GenBank/DDBJ whole genome shotgun (WGS) entry which is preliminary data.</text>
</comment>
<evidence type="ECO:0000256" key="1">
    <source>
        <dbReference type="ARBA" id="ARBA00005350"/>
    </source>
</evidence>
<protein>
    <recommendedName>
        <fullName evidence="2">Phospholipid scramblase</fullName>
    </recommendedName>
</protein>
<accession>A0A9W6ZXM6</accession>
<dbReference type="GO" id="GO:0005886">
    <property type="term" value="C:plasma membrane"/>
    <property type="evidence" value="ECO:0007669"/>
    <property type="project" value="TreeGrafter"/>
</dbReference>
<dbReference type="AlphaFoldDB" id="A0A9W6ZXM6"/>
<dbReference type="Proteomes" id="UP001165082">
    <property type="component" value="Unassembled WGS sequence"/>
</dbReference>
<evidence type="ECO:0000313" key="4">
    <source>
        <dbReference type="Proteomes" id="UP001165082"/>
    </source>
</evidence>
<gene>
    <name evidence="3" type="ORF">TrRE_jg2140</name>
</gene>
<comment type="similarity">
    <text evidence="1 2">Belongs to the phospholipid scramblase family.</text>
</comment>
<dbReference type="OrthoDB" id="191150at2759"/>
<keyword evidence="4" id="KW-1185">Reference proteome</keyword>
<dbReference type="InterPro" id="IPR005552">
    <property type="entry name" value="Scramblase"/>
</dbReference>
<evidence type="ECO:0000256" key="2">
    <source>
        <dbReference type="RuleBase" id="RU363116"/>
    </source>
</evidence>
<dbReference type="EMBL" id="BRXZ01003807">
    <property type="protein sequence ID" value="GMH62279.1"/>
    <property type="molecule type" value="Genomic_DNA"/>
</dbReference>
<dbReference type="PANTHER" id="PTHR23248:SF9">
    <property type="entry name" value="PHOSPHOLIPID SCRAMBLASE"/>
    <property type="match status" value="1"/>
</dbReference>
<reference evidence="3" key="1">
    <citation type="submission" date="2022-07" db="EMBL/GenBank/DDBJ databases">
        <title>Genome analysis of Parmales, a sister group of diatoms, reveals the evolutionary specialization of diatoms from phago-mixotrophs to photoautotrophs.</title>
        <authorList>
            <person name="Ban H."/>
            <person name="Sato S."/>
            <person name="Yoshikawa S."/>
            <person name="Kazumasa Y."/>
            <person name="Nakamura Y."/>
            <person name="Ichinomiya M."/>
            <person name="Saitoh K."/>
            <person name="Sato N."/>
            <person name="Blanc-Mathieu R."/>
            <person name="Endo H."/>
            <person name="Kuwata A."/>
            <person name="Ogata H."/>
        </authorList>
    </citation>
    <scope>NUCLEOTIDE SEQUENCE</scope>
</reference>
<dbReference type="Pfam" id="PF03803">
    <property type="entry name" value="Scramblase"/>
    <property type="match status" value="2"/>
</dbReference>
<evidence type="ECO:0000313" key="3">
    <source>
        <dbReference type="EMBL" id="GMH62279.1"/>
    </source>
</evidence>
<name>A0A9W6ZXM6_9STRA</name>
<dbReference type="GO" id="GO:0017128">
    <property type="term" value="F:phospholipid scramblase activity"/>
    <property type="evidence" value="ECO:0007669"/>
    <property type="project" value="InterPro"/>
</dbReference>
<proteinExistence type="inferred from homology"/>
<dbReference type="PANTHER" id="PTHR23248">
    <property type="entry name" value="PHOSPHOLIPID SCRAMBLASE-RELATED"/>
    <property type="match status" value="1"/>
</dbReference>